<dbReference type="InterPro" id="IPR001611">
    <property type="entry name" value="Leu-rich_rpt"/>
</dbReference>
<feature type="transmembrane region" description="Helical" evidence="4">
    <location>
        <begin position="605"/>
        <end position="626"/>
    </location>
</feature>
<sequence>YIHSISYSCEGLGLLEVPKGIPLTTKILDFSFNSLFSLYDSTFSQLRNLTYLDLTRCQINWIFDNVFQSNIQLRTLILIGNPVLYIKDYAFSGAVSLKSLFLQQSSITNISDIKLTSLDSLETLSFGHNFISSVKLPDGLPTEKLQTLDLQFNNIKKIYAKDTDVIQGIKNLSLILKGNQIDYIEPGSFNSSKLFNLDLTACGQNMDLAVLLAGLHGLSTNILRIGTFEEVERKFLITPNTLHGLCNISVKHISFQYVYFDQFSSDTFSCFTDVQCLDLTNTGIDFLPTFKNSLREVVLSRNKFGSICDINTERLTLLKRFHFRGNHNDLFKMGSGCFKNLSSLQFLDLSLSNIGPTTDCCRDQFSGLVNLKHLNFSYNNMHTLNGLPFPDSDKLEVLDLAYTPISIGESSGPFGNLNLLKVLNLSHTYINASNEEILQGLHSLLYLNLKKSIFEFGVIKSNNLLKHTLNLEVLILSSCEITVIEEQAFSSLKTLKYIDLSENKLLQFYSNAFGDLSHIHLNFAFNRITVIPLHVVHSISGTSVINLSHNPLDCSCANIEFILWQKQNIQMFEENDNTLCWFPQLRNGTELSKLAIRCGLSSGQIFVIILAVIVLIITLTVFIRYYRKKRYSSI</sequence>
<dbReference type="Ensembl" id="ENSLLET00000006507.1">
    <property type="protein sequence ID" value="ENSLLEP00000006245.1"/>
    <property type="gene ID" value="ENSLLEG00000003942.1"/>
</dbReference>
<evidence type="ECO:0000256" key="1">
    <source>
        <dbReference type="ARBA" id="ARBA00022614"/>
    </source>
</evidence>
<name>A0A8C5M128_9ANUR</name>
<keyword evidence="3" id="KW-0677">Repeat</keyword>
<dbReference type="SMART" id="SM00369">
    <property type="entry name" value="LRR_TYP"/>
    <property type="match status" value="6"/>
</dbReference>
<dbReference type="Pfam" id="PF13306">
    <property type="entry name" value="LRR_5"/>
    <property type="match status" value="2"/>
</dbReference>
<keyword evidence="2" id="KW-0732">Signal</keyword>
<dbReference type="Gene3D" id="3.80.10.10">
    <property type="entry name" value="Ribonuclease Inhibitor"/>
    <property type="match status" value="1"/>
</dbReference>
<dbReference type="Pfam" id="PF13855">
    <property type="entry name" value="LRR_8"/>
    <property type="match status" value="1"/>
</dbReference>
<keyword evidence="4" id="KW-1133">Transmembrane helix</keyword>
<keyword evidence="1" id="KW-0433">Leucine-rich repeat</keyword>
<evidence type="ECO:0000256" key="3">
    <source>
        <dbReference type="ARBA" id="ARBA00022737"/>
    </source>
</evidence>
<evidence type="ECO:0000313" key="7">
    <source>
        <dbReference type="Proteomes" id="UP000694569"/>
    </source>
</evidence>
<keyword evidence="4" id="KW-0472">Membrane</keyword>
<dbReference type="SUPFAM" id="SSF52058">
    <property type="entry name" value="L domain-like"/>
    <property type="match status" value="2"/>
</dbReference>
<keyword evidence="4" id="KW-0812">Transmembrane</keyword>
<dbReference type="PANTHER" id="PTHR45617">
    <property type="entry name" value="LEUCINE RICH REPEAT FAMILY PROTEIN"/>
    <property type="match status" value="1"/>
</dbReference>
<dbReference type="PROSITE" id="PS51450">
    <property type="entry name" value="LRR"/>
    <property type="match status" value="1"/>
</dbReference>
<dbReference type="GeneTree" id="ENSGT00940000161183"/>
<gene>
    <name evidence="6" type="primary">CD180</name>
</gene>
<protein>
    <submittedName>
        <fullName evidence="6">CD180 molecule</fullName>
    </submittedName>
</protein>
<dbReference type="OrthoDB" id="676979at2759"/>
<reference evidence="6" key="2">
    <citation type="submission" date="2025-09" db="UniProtKB">
        <authorList>
            <consortium name="Ensembl"/>
        </authorList>
    </citation>
    <scope>IDENTIFICATION</scope>
</reference>
<dbReference type="SMART" id="SM00082">
    <property type="entry name" value="LRRCT"/>
    <property type="match status" value="1"/>
</dbReference>
<evidence type="ECO:0000256" key="2">
    <source>
        <dbReference type="ARBA" id="ARBA00022729"/>
    </source>
</evidence>
<proteinExistence type="predicted"/>
<dbReference type="InterPro" id="IPR032675">
    <property type="entry name" value="LRR_dom_sf"/>
</dbReference>
<dbReference type="PANTHER" id="PTHR45617:SF169">
    <property type="entry name" value="LRRCT DOMAIN-CONTAINING PROTEIN"/>
    <property type="match status" value="1"/>
</dbReference>
<dbReference type="AlphaFoldDB" id="A0A8C5M128"/>
<feature type="domain" description="LRRCT" evidence="5">
    <location>
        <begin position="550"/>
        <end position="599"/>
    </location>
</feature>
<evidence type="ECO:0000259" key="5">
    <source>
        <dbReference type="SMART" id="SM00082"/>
    </source>
</evidence>
<dbReference type="Proteomes" id="UP000694569">
    <property type="component" value="Unplaced"/>
</dbReference>
<dbReference type="InterPro" id="IPR003591">
    <property type="entry name" value="Leu-rich_rpt_typical-subtyp"/>
</dbReference>
<reference evidence="6" key="1">
    <citation type="submission" date="2025-08" db="UniProtKB">
        <authorList>
            <consortium name="Ensembl"/>
        </authorList>
    </citation>
    <scope>IDENTIFICATION</scope>
</reference>
<dbReference type="SMART" id="SM00365">
    <property type="entry name" value="LRR_SD22"/>
    <property type="match status" value="5"/>
</dbReference>
<organism evidence="6 7">
    <name type="scientific">Leptobrachium leishanense</name>
    <name type="common">Leishan spiny toad</name>
    <dbReference type="NCBI Taxonomy" id="445787"/>
    <lineage>
        <taxon>Eukaryota</taxon>
        <taxon>Metazoa</taxon>
        <taxon>Chordata</taxon>
        <taxon>Craniata</taxon>
        <taxon>Vertebrata</taxon>
        <taxon>Euteleostomi</taxon>
        <taxon>Amphibia</taxon>
        <taxon>Batrachia</taxon>
        <taxon>Anura</taxon>
        <taxon>Pelobatoidea</taxon>
        <taxon>Megophryidae</taxon>
        <taxon>Leptobrachium</taxon>
    </lineage>
</organism>
<evidence type="ECO:0000313" key="6">
    <source>
        <dbReference type="Ensembl" id="ENSLLEP00000006245.1"/>
    </source>
</evidence>
<keyword evidence="7" id="KW-1185">Reference proteome</keyword>
<dbReference type="InterPro" id="IPR000483">
    <property type="entry name" value="Cys-rich_flank_reg_C"/>
</dbReference>
<evidence type="ECO:0000256" key="4">
    <source>
        <dbReference type="SAM" id="Phobius"/>
    </source>
</evidence>
<accession>A0A8C5M128</accession>
<dbReference type="InterPro" id="IPR026906">
    <property type="entry name" value="LRR_5"/>
</dbReference>